<dbReference type="EMBL" id="UZAU01000588">
    <property type="status" value="NOT_ANNOTATED_CDS"/>
    <property type="molecule type" value="Genomic_DNA"/>
</dbReference>
<dbReference type="Gramene" id="evm.model.06.1032">
    <property type="protein sequence ID" value="cds.evm.model.06.1032"/>
    <property type="gene ID" value="evm.TU.06.1032"/>
</dbReference>
<reference evidence="1" key="2">
    <citation type="submission" date="2021-03" db="UniProtKB">
        <authorList>
            <consortium name="EnsemblPlants"/>
        </authorList>
    </citation>
    <scope>IDENTIFICATION</scope>
</reference>
<dbReference type="Proteomes" id="UP000596661">
    <property type="component" value="Chromosome 6"/>
</dbReference>
<sequence>MPIQSFLTHEICQDLYFCTTDDEDDIQVVSHLGRYSKDEILAALTWMDRPGLVIGMDCSTLRTVAWLKRHSEGSEWE</sequence>
<name>A0A803PSU8_CANSA</name>
<proteinExistence type="predicted"/>
<evidence type="ECO:0000313" key="1">
    <source>
        <dbReference type="EnsemblPlants" id="cds.evm.model.06.1032"/>
    </source>
</evidence>
<dbReference type="AlphaFoldDB" id="A0A803PSU8"/>
<evidence type="ECO:0000313" key="2">
    <source>
        <dbReference type="Proteomes" id="UP000596661"/>
    </source>
</evidence>
<protein>
    <submittedName>
        <fullName evidence="1">Uncharacterized protein</fullName>
    </submittedName>
</protein>
<dbReference type="EnsemblPlants" id="evm.model.06.1032">
    <property type="protein sequence ID" value="cds.evm.model.06.1032"/>
    <property type="gene ID" value="evm.TU.06.1032"/>
</dbReference>
<accession>A0A803PSU8</accession>
<organism evidence="1 2">
    <name type="scientific">Cannabis sativa</name>
    <name type="common">Hemp</name>
    <name type="synonym">Marijuana</name>
    <dbReference type="NCBI Taxonomy" id="3483"/>
    <lineage>
        <taxon>Eukaryota</taxon>
        <taxon>Viridiplantae</taxon>
        <taxon>Streptophyta</taxon>
        <taxon>Embryophyta</taxon>
        <taxon>Tracheophyta</taxon>
        <taxon>Spermatophyta</taxon>
        <taxon>Magnoliopsida</taxon>
        <taxon>eudicotyledons</taxon>
        <taxon>Gunneridae</taxon>
        <taxon>Pentapetalae</taxon>
        <taxon>rosids</taxon>
        <taxon>fabids</taxon>
        <taxon>Rosales</taxon>
        <taxon>Cannabaceae</taxon>
        <taxon>Cannabis</taxon>
    </lineage>
</organism>
<keyword evidence="2" id="KW-1185">Reference proteome</keyword>
<reference evidence="1" key="1">
    <citation type="submission" date="2018-11" db="EMBL/GenBank/DDBJ databases">
        <authorList>
            <person name="Grassa J C."/>
        </authorList>
    </citation>
    <scope>NUCLEOTIDE SEQUENCE [LARGE SCALE GENOMIC DNA]</scope>
</reference>